<reference evidence="2 3" key="1">
    <citation type="submission" date="2021-02" db="EMBL/GenBank/DDBJ databases">
        <title>Variation within the Batrachochytrium salamandrivorans European outbreak.</title>
        <authorList>
            <person name="Kelly M."/>
            <person name="Pasmans F."/>
            <person name="Shea T.P."/>
            <person name="Munoz J.F."/>
            <person name="Carranza S."/>
            <person name="Cuomo C.A."/>
            <person name="Martel A."/>
        </authorList>
    </citation>
    <scope>NUCLEOTIDE SEQUENCE [LARGE SCALE GENOMIC DNA]</scope>
    <source>
        <strain evidence="2 3">AMFP18/2</strain>
    </source>
</reference>
<evidence type="ECO:0008006" key="4">
    <source>
        <dbReference type="Google" id="ProtNLM"/>
    </source>
</evidence>
<feature type="compositionally biased region" description="Polar residues" evidence="1">
    <location>
        <begin position="12"/>
        <end position="30"/>
    </location>
</feature>
<evidence type="ECO:0000313" key="3">
    <source>
        <dbReference type="Proteomes" id="UP001648503"/>
    </source>
</evidence>
<dbReference type="Proteomes" id="UP001648503">
    <property type="component" value="Unassembled WGS sequence"/>
</dbReference>
<feature type="region of interest" description="Disordered" evidence="1">
    <location>
        <begin position="1"/>
        <end position="61"/>
    </location>
</feature>
<evidence type="ECO:0000313" key="2">
    <source>
        <dbReference type="EMBL" id="KAH6588995.1"/>
    </source>
</evidence>
<keyword evidence="3" id="KW-1185">Reference proteome</keyword>
<sequence>MTGVLRPALRQPLSSETINPGSKSTLSRNQLPIPESSRYPPSEGVSHDGAKNEQIDRTNTKRNSLLTANLKEGSLSSIGSPENSTTNFRPVSFNSGIDQLSTEIGPLTPGHTTLVKTSDSSLPVVLKRGRKITRMLGINKIRSYGKSLSSTRQTESESVISQSTLNSNSTPLSILRDTHASSHETNDPRFTNTVSFEDGVSITDFKQSKESVEKTRSSVSDDLGSLRGEIDQHHNDSASNKLLTGSGMTLPDLSQETVAINELRENAPELESESRHHKSPENLIKRSCKNISHLLKFNGKSNSKNSLEETKSRCNSTASSSSTNPCDNSQCDTTDASNECAYSHCLPSFAEDADFLTLDGHNEMQTIFKGSKKSECDHSEVCKQTPHKSFASYFQSRGSTSQLKPNTSLMTEEPCDDPTLQEALSIIRKHMESSLKQESSQQLKTYNESVKNVRKLMKNAKTKFRSTVKSVGHVSSWAGSRYKNKGKAMNDPGFNVFVDSVERRLLMEEEQEHLEMINRNCQMTVQQMTIEPVCILKYGGAIATNPKGLNNDTNYLQGLKGEQISSNNSVSLSDQINKKAGYRYCDIDGGEDSRESLLNHDYDENSKHAVMYGTSKYRVIDLIQSESLTWDDLVHDAKQIAQRKKVQESEATLAYISPRGSLSVPITDSRHSNGISRPSLRSEKVIRDPVRLSDTNKSKLSLPSLDQFGNPVLKTSDAAAHMNDKSIEALKSHDTVNLQSDDYNLNLMEKSNVLLENCQESPTPLLSTFVPAPSDYQPGVDVDTLLVKILGDDDFKRTLIGTHLFNREAHPGLFGEDEGGPLMPEHTKLYPLDSNDKSEQYDSEMDNESVGSFMDHGPTWFDFYHFSHRLEPFEEVPNSTLEEDPDAVDMTNHPLQRSNSETCDLFELELLFEQHRRRNRAMYKSGQYTISSKSEHSNISCGATETASLPTSEFHVGPAQLFEVSLAADAYLNSPRKDPNNRHVGRSQSPVSGGVPIPSLPHYTITKSASAMESLVAKRNRNCAGMQSIDNFLSSQAVAFSPDNVPEHTWDDLAGVTPLSKNSEFRSLIGYIFGYQGNSTTDPHHTDTVLVNGVGADEMIPLDDGQLENSDSESATTESHGEIRQYTYEEVWPTTDDVIRVCQELDSSSSLDISETLVVPAGENTEQVASH</sequence>
<evidence type="ECO:0000256" key="1">
    <source>
        <dbReference type="SAM" id="MobiDB-lite"/>
    </source>
</evidence>
<gene>
    <name evidence="2" type="ORF">BASA50_010351</name>
</gene>
<protein>
    <recommendedName>
        <fullName evidence="4">AGC-kinase C-terminal domain-containing protein</fullName>
    </recommendedName>
</protein>
<feature type="compositionally biased region" description="Basic and acidic residues" evidence="1">
    <location>
        <begin position="45"/>
        <end position="59"/>
    </location>
</feature>
<accession>A0ABQ8F1P2</accession>
<dbReference type="EMBL" id="JAFCIX010000483">
    <property type="protein sequence ID" value="KAH6588995.1"/>
    <property type="molecule type" value="Genomic_DNA"/>
</dbReference>
<organism evidence="2 3">
    <name type="scientific">Batrachochytrium salamandrivorans</name>
    <dbReference type="NCBI Taxonomy" id="1357716"/>
    <lineage>
        <taxon>Eukaryota</taxon>
        <taxon>Fungi</taxon>
        <taxon>Fungi incertae sedis</taxon>
        <taxon>Chytridiomycota</taxon>
        <taxon>Chytridiomycota incertae sedis</taxon>
        <taxon>Chytridiomycetes</taxon>
        <taxon>Rhizophydiales</taxon>
        <taxon>Rhizophydiales incertae sedis</taxon>
        <taxon>Batrachochytrium</taxon>
    </lineage>
</organism>
<feature type="region of interest" description="Disordered" evidence="1">
    <location>
        <begin position="206"/>
        <end position="245"/>
    </location>
</feature>
<comment type="caution">
    <text evidence="2">The sequence shown here is derived from an EMBL/GenBank/DDBJ whole genome shotgun (WGS) entry which is preliminary data.</text>
</comment>
<feature type="compositionally biased region" description="Basic and acidic residues" evidence="1">
    <location>
        <begin position="206"/>
        <end position="216"/>
    </location>
</feature>
<feature type="region of interest" description="Disordered" evidence="1">
    <location>
        <begin position="973"/>
        <end position="998"/>
    </location>
</feature>
<feature type="region of interest" description="Disordered" evidence="1">
    <location>
        <begin position="146"/>
        <end position="172"/>
    </location>
</feature>
<name>A0ABQ8F1P2_9FUNG</name>
<proteinExistence type="predicted"/>